<evidence type="ECO:0000256" key="1">
    <source>
        <dbReference type="SAM" id="MobiDB-lite"/>
    </source>
</evidence>
<keyword evidence="3" id="KW-1185">Reference proteome</keyword>
<name>A0A9P6HDW5_9AGAM</name>
<sequence>MRIDKTSSLWNPQDMSDDQCVDIVYVGLAWEASQGFTLEQGFEAMSRDGTIRASNKEWDNRLSRANVTQIKVLSDAAKAKICRDTGNGKYSDRGDAKEPPLMAPVTDATQYSRWCSFCNDFRDLLLLCAGCRVALCSSDVNSMRGCVPWNISMDRKDFIFLCPYCAGSNADGGPSTLVFRVTGTLRKKWDIPFRHDPAVLIVSIRYSKKSHSFGKLLRDHLNLSYGNNEESVMLVERAVDSTVRHDDNGRFTWSNDTSLAEEFLNAHKSAKIVVAIDTHSADNGYFIWTGSTAETYRACSLLEILRDCSPKGIFKYLSNAEDTPIHSHKSLIINLACGQSISQDRTRSELLNGHCADAVLSLAKDANLVGDISGTLLDLTAGWVQTLSDYNVLMARFIKMSWASNHLPILSRHGHDTTRFTTFFIDNVPQPVPDAARPDSNDHVLFTGFSMGSPGGMVVRCPIVDHQGIGIKQTKGAVRITCEECLSKCTVPQFRSDPTSPLKTQGLVAINYPPAQYPIQWELSPKALQTNAKISWAETPMPDTPPPLQGPREQPTIRISCLDTVIRSASLPSSTTVTPRPSSSNLRIRIPARQSTPNLRLPQSTRDNGSHSNNSTPPLQSPQESVEARKRAFEESTSGIWVRRRRSKNQ</sequence>
<reference evidence="2" key="1">
    <citation type="journal article" date="2020" name="Nat. Commun.">
        <title>Large-scale genome sequencing of mycorrhizal fungi provides insights into the early evolution of symbiotic traits.</title>
        <authorList>
            <person name="Miyauchi S."/>
            <person name="Kiss E."/>
            <person name="Kuo A."/>
            <person name="Drula E."/>
            <person name="Kohler A."/>
            <person name="Sanchez-Garcia M."/>
            <person name="Morin E."/>
            <person name="Andreopoulos B."/>
            <person name="Barry K.W."/>
            <person name="Bonito G."/>
            <person name="Buee M."/>
            <person name="Carver A."/>
            <person name="Chen C."/>
            <person name="Cichocki N."/>
            <person name="Clum A."/>
            <person name="Culley D."/>
            <person name="Crous P.W."/>
            <person name="Fauchery L."/>
            <person name="Girlanda M."/>
            <person name="Hayes R.D."/>
            <person name="Keri Z."/>
            <person name="LaButti K."/>
            <person name="Lipzen A."/>
            <person name="Lombard V."/>
            <person name="Magnuson J."/>
            <person name="Maillard F."/>
            <person name="Murat C."/>
            <person name="Nolan M."/>
            <person name="Ohm R.A."/>
            <person name="Pangilinan J."/>
            <person name="Pereira M.F."/>
            <person name="Perotto S."/>
            <person name="Peter M."/>
            <person name="Pfister S."/>
            <person name="Riley R."/>
            <person name="Sitrit Y."/>
            <person name="Stielow J.B."/>
            <person name="Szollosi G."/>
            <person name="Zifcakova L."/>
            <person name="Stursova M."/>
            <person name="Spatafora J.W."/>
            <person name="Tedersoo L."/>
            <person name="Vaario L.M."/>
            <person name="Yamada A."/>
            <person name="Yan M."/>
            <person name="Wang P."/>
            <person name="Xu J."/>
            <person name="Bruns T."/>
            <person name="Baldrian P."/>
            <person name="Vilgalys R."/>
            <person name="Dunand C."/>
            <person name="Henrissat B."/>
            <person name="Grigoriev I.V."/>
            <person name="Hibbett D."/>
            <person name="Nagy L.G."/>
            <person name="Martin F.M."/>
        </authorList>
    </citation>
    <scope>NUCLEOTIDE SEQUENCE</scope>
    <source>
        <strain evidence="2">UH-Tt-Lm1</strain>
    </source>
</reference>
<reference evidence="2" key="2">
    <citation type="submission" date="2020-11" db="EMBL/GenBank/DDBJ databases">
        <authorList>
            <consortium name="DOE Joint Genome Institute"/>
            <person name="Kuo A."/>
            <person name="Miyauchi S."/>
            <person name="Kiss E."/>
            <person name="Drula E."/>
            <person name="Kohler A."/>
            <person name="Sanchez-Garcia M."/>
            <person name="Andreopoulos B."/>
            <person name="Barry K.W."/>
            <person name="Bonito G."/>
            <person name="Buee M."/>
            <person name="Carver A."/>
            <person name="Chen C."/>
            <person name="Cichocki N."/>
            <person name="Clum A."/>
            <person name="Culley D."/>
            <person name="Crous P.W."/>
            <person name="Fauchery L."/>
            <person name="Girlanda M."/>
            <person name="Hayes R."/>
            <person name="Keri Z."/>
            <person name="Labutti K."/>
            <person name="Lipzen A."/>
            <person name="Lombard V."/>
            <person name="Magnuson J."/>
            <person name="Maillard F."/>
            <person name="Morin E."/>
            <person name="Murat C."/>
            <person name="Nolan M."/>
            <person name="Ohm R."/>
            <person name="Pangilinan J."/>
            <person name="Pereira M."/>
            <person name="Perotto S."/>
            <person name="Peter M."/>
            <person name="Riley R."/>
            <person name="Sitrit Y."/>
            <person name="Stielow B."/>
            <person name="Szollosi G."/>
            <person name="Zifcakova L."/>
            <person name="Stursova M."/>
            <person name="Spatafora J.W."/>
            <person name="Tedersoo L."/>
            <person name="Vaario L.-M."/>
            <person name="Yamada A."/>
            <person name="Yan M."/>
            <person name="Wang P."/>
            <person name="Xu J."/>
            <person name="Bruns T."/>
            <person name="Baldrian P."/>
            <person name="Vilgalys R."/>
            <person name="Henrissat B."/>
            <person name="Grigoriev I.V."/>
            <person name="Hibbett D."/>
            <person name="Nagy L.G."/>
            <person name="Martin F.M."/>
        </authorList>
    </citation>
    <scope>NUCLEOTIDE SEQUENCE</scope>
    <source>
        <strain evidence="2">UH-Tt-Lm1</strain>
    </source>
</reference>
<feature type="compositionally biased region" description="Polar residues" evidence="1">
    <location>
        <begin position="593"/>
        <end position="624"/>
    </location>
</feature>
<gene>
    <name evidence="2" type="ORF">BJ322DRAFT_1109552</name>
</gene>
<proteinExistence type="predicted"/>
<organism evidence="2 3">
    <name type="scientific">Thelephora terrestris</name>
    <dbReference type="NCBI Taxonomy" id="56493"/>
    <lineage>
        <taxon>Eukaryota</taxon>
        <taxon>Fungi</taxon>
        <taxon>Dikarya</taxon>
        <taxon>Basidiomycota</taxon>
        <taxon>Agaricomycotina</taxon>
        <taxon>Agaricomycetes</taxon>
        <taxon>Thelephorales</taxon>
        <taxon>Thelephoraceae</taxon>
        <taxon>Thelephora</taxon>
    </lineage>
</organism>
<dbReference type="AlphaFoldDB" id="A0A9P6HDW5"/>
<evidence type="ECO:0000313" key="3">
    <source>
        <dbReference type="Proteomes" id="UP000736335"/>
    </source>
</evidence>
<feature type="region of interest" description="Disordered" evidence="1">
    <location>
        <begin position="570"/>
        <end position="650"/>
    </location>
</feature>
<dbReference type="OrthoDB" id="3297368at2759"/>
<comment type="caution">
    <text evidence="2">The sequence shown here is derived from an EMBL/GenBank/DDBJ whole genome shotgun (WGS) entry which is preliminary data.</text>
</comment>
<accession>A0A9P6HDW5</accession>
<protein>
    <submittedName>
        <fullName evidence="2">Uncharacterized protein</fullName>
    </submittedName>
</protein>
<dbReference type="Proteomes" id="UP000736335">
    <property type="component" value="Unassembled WGS sequence"/>
</dbReference>
<dbReference type="EMBL" id="WIUZ02000009">
    <property type="protein sequence ID" value="KAF9783700.1"/>
    <property type="molecule type" value="Genomic_DNA"/>
</dbReference>
<evidence type="ECO:0000313" key="2">
    <source>
        <dbReference type="EMBL" id="KAF9783700.1"/>
    </source>
</evidence>
<feature type="compositionally biased region" description="Low complexity" evidence="1">
    <location>
        <begin position="570"/>
        <end position="584"/>
    </location>
</feature>